<feature type="region of interest" description="Disordered" evidence="1">
    <location>
        <begin position="466"/>
        <end position="527"/>
    </location>
</feature>
<feature type="domain" description="DUF7908" evidence="3">
    <location>
        <begin position="240"/>
        <end position="358"/>
    </location>
</feature>
<feature type="compositionally biased region" description="Low complexity" evidence="1">
    <location>
        <begin position="165"/>
        <end position="177"/>
    </location>
</feature>
<dbReference type="Proteomes" id="UP001172673">
    <property type="component" value="Unassembled WGS sequence"/>
</dbReference>
<feature type="domain" description="DUF7908" evidence="3">
    <location>
        <begin position="554"/>
        <end position="679"/>
    </location>
</feature>
<dbReference type="Pfam" id="PF25485">
    <property type="entry name" value="DUF7908"/>
    <property type="match status" value="3"/>
</dbReference>
<name>A0AA38X258_9EURO</name>
<feature type="compositionally biased region" description="Low complexity" evidence="1">
    <location>
        <begin position="131"/>
        <end position="150"/>
    </location>
</feature>
<feature type="compositionally biased region" description="Low complexity" evidence="1">
    <location>
        <begin position="783"/>
        <end position="798"/>
    </location>
</feature>
<feature type="compositionally biased region" description="Low complexity" evidence="1">
    <location>
        <begin position="396"/>
        <end position="407"/>
    </location>
</feature>
<feature type="domain" description="DUF7908" evidence="3">
    <location>
        <begin position="1012"/>
        <end position="1144"/>
    </location>
</feature>
<feature type="region of interest" description="Disordered" evidence="1">
    <location>
        <begin position="783"/>
        <end position="807"/>
    </location>
</feature>
<feature type="compositionally biased region" description="Low complexity" evidence="1">
    <location>
        <begin position="922"/>
        <end position="1005"/>
    </location>
</feature>
<feature type="compositionally biased region" description="Low complexity" evidence="1">
    <location>
        <begin position="726"/>
        <end position="763"/>
    </location>
</feature>
<feature type="region of interest" description="Disordered" evidence="1">
    <location>
        <begin position="1278"/>
        <end position="1305"/>
    </location>
</feature>
<reference evidence="4" key="1">
    <citation type="submission" date="2022-10" db="EMBL/GenBank/DDBJ databases">
        <title>Culturing micro-colonial fungi from biological soil crusts in the Mojave desert and describing Neophaeococcomyces mojavensis, and introducing the new genera and species Taxawa tesnikishii.</title>
        <authorList>
            <person name="Kurbessoian T."/>
            <person name="Stajich J.E."/>
        </authorList>
    </citation>
    <scope>NUCLEOTIDE SEQUENCE</scope>
    <source>
        <strain evidence="4">TK_41</strain>
    </source>
</reference>
<feature type="signal peptide" evidence="2">
    <location>
        <begin position="1"/>
        <end position="18"/>
    </location>
</feature>
<evidence type="ECO:0000313" key="4">
    <source>
        <dbReference type="EMBL" id="KAJ9605446.1"/>
    </source>
</evidence>
<evidence type="ECO:0000256" key="1">
    <source>
        <dbReference type="SAM" id="MobiDB-lite"/>
    </source>
</evidence>
<feature type="chain" id="PRO_5041315518" description="DUF7908 domain-containing protein" evidence="2">
    <location>
        <begin position="19"/>
        <end position="1684"/>
    </location>
</feature>
<feature type="compositionally biased region" description="Polar residues" evidence="1">
    <location>
        <begin position="714"/>
        <end position="724"/>
    </location>
</feature>
<feature type="compositionally biased region" description="Low complexity" evidence="1">
    <location>
        <begin position="1152"/>
        <end position="1172"/>
    </location>
</feature>
<proteinExistence type="predicted"/>
<feature type="region of interest" description="Disordered" evidence="1">
    <location>
        <begin position="1151"/>
        <end position="1174"/>
    </location>
</feature>
<keyword evidence="5" id="KW-1185">Reference proteome</keyword>
<feature type="compositionally biased region" description="Low complexity" evidence="1">
    <location>
        <begin position="693"/>
        <end position="713"/>
    </location>
</feature>
<accession>A0AA38X258</accession>
<dbReference type="EMBL" id="JAPDRK010000016">
    <property type="protein sequence ID" value="KAJ9605446.1"/>
    <property type="molecule type" value="Genomic_DNA"/>
</dbReference>
<feature type="region of interest" description="Disordered" evidence="1">
    <location>
        <begin position="214"/>
        <end position="233"/>
    </location>
</feature>
<protein>
    <recommendedName>
        <fullName evidence="3">DUF7908 domain-containing protein</fullName>
    </recommendedName>
</protein>
<dbReference type="InterPro" id="IPR057230">
    <property type="entry name" value="DUF7908"/>
</dbReference>
<comment type="caution">
    <text evidence="4">The sequence shown here is derived from an EMBL/GenBank/DDBJ whole genome shotgun (WGS) entry which is preliminary data.</text>
</comment>
<feature type="region of interest" description="Disordered" evidence="1">
    <location>
        <begin position="383"/>
        <end position="407"/>
    </location>
</feature>
<gene>
    <name evidence="4" type="ORF">H2200_010103</name>
</gene>
<feature type="region of interest" description="Disordered" evidence="1">
    <location>
        <begin position="123"/>
        <end position="177"/>
    </location>
</feature>
<organism evidence="4 5">
    <name type="scientific">Cladophialophora chaetospira</name>
    <dbReference type="NCBI Taxonomy" id="386627"/>
    <lineage>
        <taxon>Eukaryota</taxon>
        <taxon>Fungi</taxon>
        <taxon>Dikarya</taxon>
        <taxon>Ascomycota</taxon>
        <taxon>Pezizomycotina</taxon>
        <taxon>Eurotiomycetes</taxon>
        <taxon>Chaetothyriomycetidae</taxon>
        <taxon>Chaetothyriales</taxon>
        <taxon>Herpotrichiellaceae</taxon>
        <taxon>Cladophialophora</taxon>
    </lineage>
</organism>
<feature type="compositionally biased region" description="Polar residues" evidence="1">
    <location>
        <begin position="466"/>
        <end position="481"/>
    </location>
</feature>
<feature type="compositionally biased region" description="Low complexity" evidence="1">
    <location>
        <begin position="482"/>
        <end position="527"/>
    </location>
</feature>
<sequence>MGLLRFTAALALAASAHSFSVPDTTATETLTRFVFTCPCDSTTSVSVGTVYPTSPADPSDAEAHGWHDWDGSESHASGALTLSSRPHSHATTWSQHRTSRIPSLDTTTPSFYQSIPTSAFWTSSSANRPGTRTVHSSESTTSTISKTTSSPVYVHPETTTSSAWSEPTSPTSSIPWTTTSAPVYDLSDTTTSTSWYDSTTSSSSITWTSTSTPAYITSSSSTTTTTSTVSSSGGSIQPGIPFLCNVNIGGNRLFRRDTRYLTIEDGAGVLVSGCNQAAQLTLSSEGALQRYGDGLILGAPQSSGLQLFEFISGLSSASLTDGWSVGEDGSLQHADVSFCMRSGGVVYVAFGTSVCDGTPFSLIATREGCVDSISIVTTTTTTDTSSSPILEASPVSTTTSSTLDTTTPVQETTPALADTTTTVSSTTAESECPSETLTTTLYKRGILEVRTLTVAAANCLATSSTTADYGATSTSTIDDQQSVPTTTPESTSTTTPGDDAASPADTSSTTTTSTIAEDDASLTSTTSMNTMTVTVTTSGSSSTTLTADTSSPTFGQPFSIQVNTGGPTKHKRDILVVGYVNGALVLVSSPADAVAFVLTSDGVLMIFGTSLVVGFGAGSGTSALMIYSSVSAMPTTIVWSLSGGALVLPGAGFCVNADNVMSVNVGTATDSSCTPVSAVSDTDTDSFNTDIASSVTPSPQTTTSTSLDLSSPTADVTSTTSDLSLPTADVSSTTPDSSSPTADDASATTSSSLTTTADITSSSPSTTSAVYISTTSSSIDADSIASESTMTTTTTTATKTEETSGPNCSILPLEDQTAPNGAQYTQFFYSCHAAIPETLGSSYTEATSGGEDYSSDPTAFLGECVANAEVLQADVWTYYQSSSDFKWHCGFWTDLVADDAIFVDDSTVFTMNAMKLVGADDTSSTITSSSTSPTASSTTTTSTVDSIPAATSSITTTTSPTSTNSMTTTSTSDATITTTSSDLDSPTSTMTTTSTSDLPTTTISTEVDSPTAASSFYIVAETGVPDRMFKRDTEYLALDPQTGLSSLVNSEAEASTFTIVDDDSFMVVVSGTPVWIGLTFTTPTQLVMETEQPSPPVTASIDSNGVLTISGVVTECIVDGGLVVSTDDSVPDGCILVTLQTVSANIAVPVDSSTTTSTSSTTSTTTTTTNSPTPTPVCNNGAVVTDANGDSWETLCGQGSYYGWSIFYSFSNVATLPDCIAKCNEDESCNAVSIEYRDAPDNNLCGFIYTSIDFQPYDFDTDTAIKISGANARPQIDVSDASSTTTTTSSSSTTTTSATSTTTTPACTPSAIGDITALSDSTQTFRNTFTGCGESFEGATPGGLGSFASQFAVNWLAAEDYEGWTFDQAMSRCAQFAVDNAATAIEFYVDVDQNWLCVGVDDVTVVDGASFYTDSHVVNVWGFVWENSCQNTPLDDLTASDGTVFSSFYTGCSSSFQGNTPGGLVNLPRVVSVNWQAPDYSGYTFDQAVQKCADTTVSQAGNVFEFYIGSDDWWYCVAVDDLPATATSFYPDATVGKVWGFAVTQSTSICEPSQLVGSIQLDNGTTYNEFYDACHVSIEGDTPGGAGWMTTSVFGFQNPPYDDGSYGGWTLETLVERCIQDSAAAGATTIEFYENADELPTWFCWGFKDVPAQEDSFYGDGNVNRLWAFKVDESTLSGIPLEDQ</sequence>
<feature type="region of interest" description="Disordered" evidence="1">
    <location>
        <begin position="688"/>
        <end position="767"/>
    </location>
</feature>
<feature type="compositionally biased region" description="Low complexity" evidence="1">
    <location>
        <begin position="1281"/>
        <end position="1305"/>
    </location>
</feature>
<evidence type="ECO:0000259" key="3">
    <source>
        <dbReference type="Pfam" id="PF25485"/>
    </source>
</evidence>
<evidence type="ECO:0000256" key="2">
    <source>
        <dbReference type="SAM" id="SignalP"/>
    </source>
</evidence>
<keyword evidence="2" id="KW-0732">Signal</keyword>
<evidence type="ECO:0000313" key="5">
    <source>
        <dbReference type="Proteomes" id="UP001172673"/>
    </source>
</evidence>
<feature type="region of interest" description="Disordered" evidence="1">
    <location>
        <begin position="922"/>
        <end position="1006"/>
    </location>
</feature>